<name>A0A2M4B6K2_9DIPT</name>
<proteinExistence type="predicted"/>
<dbReference type="EMBL" id="GGFK01015326">
    <property type="protein sequence ID" value="MBW48647.1"/>
    <property type="molecule type" value="Transcribed_RNA"/>
</dbReference>
<evidence type="ECO:0000256" key="1">
    <source>
        <dbReference type="SAM" id="SignalP"/>
    </source>
</evidence>
<protein>
    <submittedName>
        <fullName evidence="2">Putative secreted protein</fullName>
    </submittedName>
</protein>
<feature type="chain" id="PRO_5014856783" evidence="1">
    <location>
        <begin position="20"/>
        <end position="81"/>
    </location>
</feature>
<sequence>MWCGHCCRASLLAVCGSGAAHIGLPCDQASHETSFVVVVVEGDANRVTFRFPAAWPPRREAVSLWVSRVFHRSLSLALASS</sequence>
<keyword evidence="1" id="KW-0732">Signal</keyword>
<organism evidence="2">
    <name type="scientific">Anopheles triannulatus</name>
    <dbReference type="NCBI Taxonomy" id="58253"/>
    <lineage>
        <taxon>Eukaryota</taxon>
        <taxon>Metazoa</taxon>
        <taxon>Ecdysozoa</taxon>
        <taxon>Arthropoda</taxon>
        <taxon>Hexapoda</taxon>
        <taxon>Insecta</taxon>
        <taxon>Pterygota</taxon>
        <taxon>Neoptera</taxon>
        <taxon>Endopterygota</taxon>
        <taxon>Diptera</taxon>
        <taxon>Nematocera</taxon>
        <taxon>Culicoidea</taxon>
        <taxon>Culicidae</taxon>
        <taxon>Anophelinae</taxon>
        <taxon>Anopheles</taxon>
    </lineage>
</organism>
<dbReference type="AlphaFoldDB" id="A0A2M4B6K2"/>
<evidence type="ECO:0000313" key="2">
    <source>
        <dbReference type="EMBL" id="MBW48647.1"/>
    </source>
</evidence>
<feature type="signal peptide" evidence="1">
    <location>
        <begin position="1"/>
        <end position="19"/>
    </location>
</feature>
<accession>A0A2M4B6K2</accession>
<reference evidence="2" key="1">
    <citation type="submission" date="2018-01" db="EMBL/GenBank/DDBJ databases">
        <title>An insight into the sialome of Amazonian anophelines.</title>
        <authorList>
            <person name="Ribeiro J.M."/>
            <person name="Scarpassa V."/>
            <person name="Calvo E."/>
        </authorList>
    </citation>
    <scope>NUCLEOTIDE SEQUENCE</scope>
    <source>
        <tissue evidence="2">Salivary glands</tissue>
    </source>
</reference>